<dbReference type="GO" id="GO:0036498">
    <property type="term" value="P:IRE1-mediated unfolded protein response"/>
    <property type="evidence" value="ECO:0007669"/>
    <property type="project" value="TreeGrafter"/>
</dbReference>
<reference evidence="1 2" key="1">
    <citation type="submission" date="2018-10" db="EMBL/GenBank/DDBJ databases">
        <title>Improved assembly of the deer mouse Peromyscus maniculatus genome.</title>
        <authorList>
            <person name="Lassance J.-M."/>
            <person name="Hoekstra H.E."/>
        </authorList>
    </citation>
    <scope>NUCLEOTIDE SEQUENCE [LARGE SCALE GENOMIC DNA]</scope>
</reference>
<accession>A0A8C8W4Z2</accession>
<dbReference type="Proteomes" id="UP000694547">
    <property type="component" value="Chromosome 11"/>
</dbReference>
<dbReference type="AlphaFoldDB" id="A0A8C8W4Z2"/>
<name>A0A8C8W4Z2_PERMB</name>
<protein>
    <submittedName>
        <fullName evidence="1">Uncharacterized protein</fullName>
    </submittedName>
</protein>
<evidence type="ECO:0000313" key="1">
    <source>
        <dbReference type="Ensembl" id="ENSPEMP00000035744.1"/>
    </source>
</evidence>
<dbReference type="PANTHER" id="PTHR44340">
    <property type="entry name" value="DNAJ HOMOLOG SUBFAMILY C MEMBER 10"/>
    <property type="match status" value="1"/>
</dbReference>
<dbReference type="GO" id="GO:0016671">
    <property type="term" value="F:oxidoreductase activity, acting on a sulfur group of donors, disulfide as acceptor"/>
    <property type="evidence" value="ECO:0007669"/>
    <property type="project" value="TreeGrafter"/>
</dbReference>
<dbReference type="GeneTree" id="ENSGT00940000180614"/>
<dbReference type="PANTHER" id="PTHR44340:SF1">
    <property type="entry name" value="DNAJ HOMOLOG SUBFAMILY C MEMBER 10"/>
    <property type="match status" value="1"/>
</dbReference>
<dbReference type="GO" id="GO:0005788">
    <property type="term" value="C:endoplasmic reticulum lumen"/>
    <property type="evidence" value="ECO:0007669"/>
    <property type="project" value="TreeGrafter"/>
</dbReference>
<keyword evidence="2" id="KW-1185">Reference proteome</keyword>
<evidence type="ECO:0000313" key="2">
    <source>
        <dbReference type="Proteomes" id="UP000694547"/>
    </source>
</evidence>
<reference evidence="1" key="2">
    <citation type="submission" date="2025-08" db="UniProtKB">
        <authorList>
            <consortium name="Ensembl"/>
        </authorList>
    </citation>
    <scope>IDENTIFICATION</scope>
</reference>
<dbReference type="GO" id="GO:0015035">
    <property type="term" value="F:protein-disulfide reductase activity"/>
    <property type="evidence" value="ECO:0007669"/>
    <property type="project" value="TreeGrafter"/>
</dbReference>
<dbReference type="Gene3D" id="3.40.30.10">
    <property type="entry name" value="Glutaredoxin"/>
    <property type="match status" value="1"/>
</dbReference>
<reference evidence="1" key="3">
    <citation type="submission" date="2025-09" db="UniProtKB">
        <authorList>
            <consortium name="Ensembl"/>
        </authorList>
    </citation>
    <scope>IDENTIFICATION</scope>
</reference>
<dbReference type="GO" id="GO:0051787">
    <property type="term" value="F:misfolded protein binding"/>
    <property type="evidence" value="ECO:0007669"/>
    <property type="project" value="TreeGrafter"/>
</dbReference>
<dbReference type="InterPro" id="IPR052460">
    <property type="entry name" value="ER_disulfide_reductase"/>
</dbReference>
<proteinExistence type="predicted"/>
<dbReference type="Ensembl" id="ENSPEMT00000037781.1">
    <property type="protein sequence ID" value="ENSPEMP00000035744.1"/>
    <property type="gene ID" value="ENSPEMG00000026874.1"/>
</dbReference>
<organism evidence="1 2">
    <name type="scientific">Peromyscus maniculatus bairdii</name>
    <name type="common">Prairie deer mouse</name>
    <dbReference type="NCBI Taxonomy" id="230844"/>
    <lineage>
        <taxon>Eukaryota</taxon>
        <taxon>Metazoa</taxon>
        <taxon>Chordata</taxon>
        <taxon>Craniata</taxon>
        <taxon>Vertebrata</taxon>
        <taxon>Euteleostomi</taxon>
        <taxon>Mammalia</taxon>
        <taxon>Eutheria</taxon>
        <taxon>Euarchontoglires</taxon>
        <taxon>Glires</taxon>
        <taxon>Rodentia</taxon>
        <taxon>Myomorpha</taxon>
        <taxon>Muroidea</taxon>
        <taxon>Cricetidae</taxon>
        <taxon>Neotominae</taxon>
        <taxon>Peromyscus</taxon>
    </lineage>
</organism>
<sequence length="78" mass="9048">MIKSKVKPGKVHCQAYPQTHQKAGMKAYPSVEFYYYERTSKSIWEKQINSSGAKIIVAFIHEKLNTLLINGKRNKDEF</sequence>